<evidence type="ECO:0000256" key="5">
    <source>
        <dbReference type="ARBA" id="ARBA00023136"/>
    </source>
</evidence>
<dbReference type="PANTHER" id="PTHR46730">
    <property type="entry name" value="POLYCYSTIN-1"/>
    <property type="match status" value="1"/>
</dbReference>
<dbReference type="InterPro" id="IPR002909">
    <property type="entry name" value="IPT_dom"/>
</dbReference>
<evidence type="ECO:0000256" key="7">
    <source>
        <dbReference type="SAM" id="Phobius"/>
    </source>
</evidence>
<feature type="signal peptide" evidence="8">
    <location>
        <begin position="1"/>
        <end position="27"/>
    </location>
</feature>
<feature type="region of interest" description="Disordered" evidence="6">
    <location>
        <begin position="1484"/>
        <end position="1536"/>
    </location>
</feature>
<feature type="compositionally biased region" description="Basic and acidic residues" evidence="6">
    <location>
        <begin position="1484"/>
        <end position="1524"/>
    </location>
</feature>
<dbReference type="Pfam" id="PF01833">
    <property type="entry name" value="TIG"/>
    <property type="match status" value="1"/>
</dbReference>
<feature type="region of interest" description="Disordered" evidence="6">
    <location>
        <begin position="464"/>
        <end position="489"/>
    </location>
</feature>
<feature type="region of interest" description="Disordered" evidence="6">
    <location>
        <begin position="1135"/>
        <end position="1195"/>
    </location>
</feature>
<feature type="region of interest" description="Disordered" evidence="6">
    <location>
        <begin position="92"/>
        <end position="145"/>
    </location>
</feature>
<feature type="region of interest" description="Disordered" evidence="6">
    <location>
        <begin position="3551"/>
        <end position="3572"/>
    </location>
</feature>
<comment type="subcellular location">
    <subcellularLocation>
        <location evidence="1">Membrane</location>
    </subcellularLocation>
</comment>
<feature type="compositionally biased region" description="Acidic residues" evidence="6">
    <location>
        <begin position="1525"/>
        <end position="1534"/>
    </location>
</feature>
<sequence length="3572" mass="401083">MRVYFDCPCKAFLSHIVVCLVFLQALGKEVSPPVPPPLGESEKKPLNDEPPKRDLNYASPAHLEASKITHEGVQTQQGHDLLQITRNEDPVLLQAPGNSGHLRASVNDHHDEMSTSPQGSDKDTPHSSHKTNPLEDDGHTSYGEGAVNMDAMKHFMQNNDNCVDLSKKWFEAERYVSKMLVKFFHESTSLNISQKSEISHIFSHRMVYAVMKYAVVTSLSKGSSVEEVKSDMYRRHLLQPHIFNKWLQLRNVVARLKESSAIFWQKHSAVKDRICDRALEKFPNFMDVGDWQRLLQDLRNKTFESEKTSNDSIPFFAELMKEWIGDSKNTSMTRLQSNASAQLVNMVKNFNHSFGANLNGVNQSQEHHFSNDALDKISWLAHHLQNMNHSTSHQNHSTFSTADFELLLSCLKWKLHAATEYRRNLNNFDGNGFAQAGPVSWKSPAYNEGSMFDYENDFSGNFDDGQLPDTHADHPKNGRTSPGKGTIMSDGTEENPWINLLFNTFLKLQKTGKLDLFVSLVKEEIHKVLAEKVANYNEDMPVFPNWKDTMDHNVSHVKKAEVNLRDGNTEPRKPSQEDEKQNSHETGQVESIGNLNKSCDDNEHKGTLCWTDMDLAAVGRDIIMKAADWLRNRSNLLQEKPESLNTTHHPGELMKNRSDLDFFLDFLDILEVESLSSELLVLLNFPSDSNNIRHNQFDEYYEEFEHQSPFTAGDKPRPFDFYEDPVFNATADQKNENFNKTSIKVNFTRFFVDFVTQNWTAGNKSDSNNVWLSWRTLIGQIRSCVKPNPNPEPDHGLNSNSSKPGKPINFTSEIPGGIFDHYKDDDENDSATYKHHKERFTQFLMQHFEEQLFGIDLIAYALSQHSIEAAKRKGCRSLANDWLHAEHHVSNLILNYTQKYMPSVNGSSFEKIPRLGLKVKDHIGHIALKNAIVMSLSDGLGIDGLRDAVDIQYGALRSGHKILLKLKRSFTNFKKTFSHSLHLLSELSLDNFHSLHHHDGVEAVYDAIYDRYDELYEHYDDLYGFYYDQYYDIYYHDQYQFDTLYDDNLGEYDFYDDDTDPYSHNATRKADTTMSPVPWIQFFMESLHLFSSDRLSDLYVDLSVRDVNDLLTGINSEFAQEQDISFEWFAEHEDSHDRNDDNSHDSKVDRDNSHDSKKVDDDFEDDRGDSHDSKDDEDDSFPLKEDLNVDVPSDGSHLKRKICQENGEENLICSIFKHSESTKVFYETLREFIVWSRLHGSTLLYRNNFSDLHEDIPTDHEDLANSTRVKMVKNMVFLNRFLIFIKAFEMVNLIDGTLLDIFATTEHYAQTMEDSFAIVSNTSKNFTQFHRTPFKHPADGSNITNATMHEHFSHMKSLMNNMTMSGMMHEAYEENFPEGTNLTSFADILVDLLSTVTDKGFVKSTSPGSRNTSSSLDVISQHLRSCVKPHVTDQPHKYPDDDLPVVVLPYQPSYADEDKGILLINLLPVTGPVEVKKLPNSEDGRLEYKETQERSRKRREEVEPNLSDRKPVKNPDEVNRKRLDLDEDPAESEFGDGPFAGISLQCSLGWICAREGTILDKNNIIRFVPTDGNKFGLVQATFTSVDEEKDLRVGLLVYPKERDGLSEDDIMDEIAKDTSSSALLSTDEWNPIKIEVSRVVQYLHYDVIGLSTLLKLDKSSRDVQQLFDFIAQQRIEIFFHKDTLRGFTVQQLQKVVKRSLVKLDVENHLLFNADDELVIKSSSLQIPQNLYFFAKYQHSARWTRFNILVDPPLNVHPRYLLQGFPLPLVPFIVADNRGFPTQTMASKLSRLGPLQANLSIVVTNPQGSRLGQWQINCDERKWLSVSEIMGRADGLVMQPALFVSPSCMIRFQPVSSDTFWSADEARVNTKLKIKIWNVQKLEILPRKFDSLIEKFKETGVIVVDLCADEDEPCYDITSNITGFVSAENVVGYIERAGCDGVKSSLLKLDRCGVCGGRNLCVDCSGVRHGNASIDKCGVCSDGTTGIKVNAGLDCGGGCLGENYWDDCRFCQNRRRPNMVKDCAGKCFGDTPVNSCGACVVANTTYTIEDACGVCGGDNSTCRGCDGGINSEMVFDDCGACLNPDDPSFNQGCVSFVSDLSVLYPSYQVGSDEDYLYVILTGRFADYHNAACTLDGSLYDFSTKPYDVKDISVDIGTSNITSAKTVLKYHKHLKHTSLKIIPKNFYVIALLVKAETSNINVRYPVFVATVTCFLRKKNKEEFAVTFPNNMLFYTSDWPAVRSITPKSAQIGSNTTVIISGNGFIADFSYVCVFEFYDVIKKIITQTTNRKSRYISTTKLMCLMPASHRPGQVNVYVEPDLALLPELNSAGELFRRHKIVKFYYWETAPRVINAQLSDDLNYIVIEFDKPLHFKPSYSCSGFLHPDSVKLLGTKSVCVGRESSKVYIRPSANSKLFNNLSRAADEIDDRSGSDESIGEIFVLEGATVFGRELFYGEFPLTRVEILYPRRAVTPKLSLGGPTAVGVCDGELFYKVGKSIGNWPLKFIWTRQSPDGSNVTWTRISRQSVGTEDIGHVQSASVYTFHLQVRNVLGVFSKVASHAVAVEGRPRFIKTSIQGEKERVITASRNVKIAAKSKVLFDACEDFLRNTLQDDGEVVYNWSVVSSVGFAIENLKDVDQIWRSSLFIPRGLLVAGVTYRFIVTATYNFGDGLSSSDSAEVEVVVKSEALIARIEHQHTSGFVNSSEQLTLIGVNSFDPNQDPTPLIYSWHCDDIEGLPCVIHDPDEEGRLVRAEEIFSRLQEIPEVLSIPAWLFPIDGTYNFTLRVSKGSARSSQDSVLLTFKKLSVALPRIELRRVLKPLSVSRVNRFYARVSNADTAPINVRISWSSEAGDGLSEILELSNSSSTPITRDVVVGGSSQAHVPLVLKQNVLQPGKKYRIRIIATLLHLQADDVIRDVDFFTSSLPLGGQLEVDPPIGVTMTTAFTLRATGWFDPLSDSLLGNEDDEIGGFVYKFGYYKKSGAKLKFTLLVPFSQSSEISGILLPPPDEGADDVTVVMFVANDDDDVKRSFAQVTVRVRLNATTPSSGNDAFSNVNTLAEEALLTGNPVQAAALIATLGDAFSDNNDVAKEQQIQKLADDFTRNIDDVKPRTEYEALETLQSANDVYSRVGVSNQSKDAASSIPGNIMTSIFKGRSSSSRKKRDLEDLESSDPVLTNEMVVEILALHDAVLESRDPASRDMISPRLNFRNDVMEIKTQFCRAVAYFEPPLEVSSENSKLVVGKYDVISESAVFGDADYQVSFSSSVSKAFNDWMCAGNLECLGACVAIGIFEHNVVTWYDSEAERVSNVIAVALLNPESGRDASFRLPSNSSVTIDFDQIWYADSSTRLECRRWSNFAWWGEDCRVVAIKRGFDGQIRGITCSCDVAHGYYALFSLPHVITTVQPSAVTDMTSPLVGELSCIAPLVERKLCSSLCIPRCGHIAPPSCVSRCRPLKFCVCPEQSVFDDDNDCVGASECPTDNGYPFVPESWKSILIGCLVGVIVTIAIVTSFVLGKILYSRKQLDLVKPFNCLANQPPAVQSSAPIKAGRLADDTPPPYYEAPGCVTPTDDRVKTV</sequence>
<evidence type="ECO:0000256" key="4">
    <source>
        <dbReference type="ARBA" id="ARBA00022989"/>
    </source>
</evidence>
<evidence type="ECO:0000256" key="2">
    <source>
        <dbReference type="ARBA" id="ARBA00022692"/>
    </source>
</evidence>
<evidence type="ECO:0000256" key="6">
    <source>
        <dbReference type="SAM" id="MobiDB-lite"/>
    </source>
</evidence>
<keyword evidence="12" id="KW-1185">Reference proteome</keyword>
<feature type="region of interest" description="Disordered" evidence="6">
    <location>
        <begin position="785"/>
        <end position="807"/>
    </location>
</feature>
<feature type="region of interest" description="Disordered" evidence="6">
    <location>
        <begin position="32"/>
        <end position="56"/>
    </location>
</feature>
<keyword evidence="8" id="KW-0732">Signal</keyword>
<feature type="compositionally biased region" description="Polar residues" evidence="6">
    <location>
        <begin position="584"/>
        <end position="597"/>
    </location>
</feature>
<dbReference type="CDD" id="cd19941">
    <property type="entry name" value="TIL"/>
    <property type="match status" value="1"/>
</dbReference>
<proteinExistence type="predicted"/>
<feature type="compositionally biased region" description="Basic and acidic residues" evidence="6">
    <location>
        <begin position="562"/>
        <end position="583"/>
    </location>
</feature>
<feature type="compositionally biased region" description="Basic and acidic residues" evidence="6">
    <location>
        <begin position="120"/>
        <end position="139"/>
    </location>
</feature>
<dbReference type="Pfam" id="PF02010">
    <property type="entry name" value="REJ"/>
    <property type="match status" value="1"/>
</dbReference>
<name>A0ABP0GN95_CLALP</name>
<evidence type="ECO:0000313" key="11">
    <source>
        <dbReference type="EMBL" id="CAK8693201.1"/>
    </source>
</evidence>
<feature type="region of interest" description="Disordered" evidence="6">
    <location>
        <begin position="562"/>
        <end position="597"/>
    </location>
</feature>
<feature type="compositionally biased region" description="Basic and acidic residues" evidence="6">
    <location>
        <begin position="40"/>
        <end position="55"/>
    </location>
</feature>
<evidence type="ECO:0000259" key="9">
    <source>
        <dbReference type="Pfam" id="PF01833"/>
    </source>
</evidence>
<dbReference type="Proteomes" id="UP001642483">
    <property type="component" value="Unassembled WGS sequence"/>
</dbReference>
<keyword evidence="4 7" id="KW-1133">Transmembrane helix</keyword>
<dbReference type="CDD" id="cd00603">
    <property type="entry name" value="IPT_PCSR"/>
    <property type="match status" value="1"/>
</dbReference>
<dbReference type="InterPro" id="IPR014756">
    <property type="entry name" value="Ig_E-set"/>
</dbReference>
<dbReference type="EMBL" id="CAWYQH010000130">
    <property type="protein sequence ID" value="CAK8693201.1"/>
    <property type="molecule type" value="Genomic_DNA"/>
</dbReference>
<organism evidence="11 12">
    <name type="scientific">Clavelina lepadiformis</name>
    <name type="common">Light-bulb sea squirt</name>
    <name type="synonym">Ascidia lepadiformis</name>
    <dbReference type="NCBI Taxonomy" id="159417"/>
    <lineage>
        <taxon>Eukaryota</taxon>
        <taxon>Metazoa</taxon>
        <taxon>Chordata</taxon>
        <taxon>Tunicata</taxon>
        <taxon>Ascidiacea</taxon>
        <taxon>Aplousobranchia</taxon>
        <taxon>Clavelinidae</taxon>
        <taxon>Clavelina</taxon>
    </lineage>
</organism>
<evidence type="ECO:0000256" key="3">
    <source>
        <dbReference type="ARBA" id="ARBA00022737"/>
    </source>
</evidence>
<comment type="caution">
    <text evidence="11">The sequence shown here is derived from an EMBL/GenBank/DDBJ whole genome shotgun (WGS) entry which is preliminary data.</text>
</comment>
<keyword evidence="5 7" id="KW-0472">Membrane</keyword>
<dbReference type="InterPro" id="IPR002859">
    <property type="entry name" value="PKD/REJ-like"/>
</dbReference>
<feature type="transmembrane region" description="Helical" evidence="7">
    <location>
        <begin position="3490"/>
        <end position="3515"/>
    </location>
</feature>
<protein>
    <submittedName>
        <fullName evidence="11">Uncharacterized protein</fullName>
    </submittedName>
</protein>
<evidence type="ECO:0000256" key="1">
    <source>
        <dbReference type="ARBA" id="ARBA00004370"/>
    </source>
</evidence>
<feature type="domain" description="PKD/REJ-like" evidence="10">
    <location>
        <begin position="2612"/>
        <end position="3073"/>
    </location>
</feature>
<feature type="chain" id="PRO_5045980833" evidence="8">
    <location>
        <begin position="28"/>
        <end position="3572"/>
    </location>
</feature>
<evidence type="ECO:0000259" key="10">
    <source>
        <dbReference type="Pfam" id="PF02010"/>
    </source>
</evidence>
<dbReference type="Gene3D" id="2.60.40.10">
    <property type="entry name" value="Immunoglobulins"/>
    <property type="match status" value="1"/>
</dbReference>
<dbReference type="InterPro" id="IPR013783">
    <property type="entry name" value="Ig-like_fold"/>
</dbReference>
<dbReference type="SUPFAM" id="SSF81296">
    <property type="entry name" value="E set domains"/>
    <property type="match status" value="1"/>
</dbReference>
<feature type="compositionally biased region" description="Basic and acidic residues" evidence="6">
    <location>
        <begin position="1135"/>
        <end position="1160"/>
    </location>
</feature>
<evidence type="ECO:0000256" key="8">
    <source>
        <dbReference type="SAM" id="SignalP"/>
    </source>
</evidence>
<accession>A0ABP0GN95</accession>
<reference evidence="11 12" key="1">
    <citation type="submission" date="2024-02" db="EMBL/GenBank/DDBJ databases">
        <authorList>
            <person name="Daric V."/>
            <person name="Darras S."/>
        </authorList>
    </citation>
    <scope>NUCLEOTIDE SEQUENCE [LARGE SCALE GENOMIC DNA]</scope>
</reference>
<keyword evidence="2 7" id="KW-0812">Transmembrane</keyword>
<evidence type="ECO:0000313" key="12">
    <source>
        <dbReference type="Proteomes" id="UP001642483"/>
    </source>
</evidence>
<feature type="domain" description="IPT/TIG" evidence="9">
    <location>
        <begin position="2237"/>
        <end position="2316"/>
    </location>
</feature>
<gene>
    <name evidence="11" type="ORF">CVLEPA_LOCUS26513</name>
</gene>
<keyword evidence="3" id="KW-0677">Repeat</keyword>
<dbReference type="PANTHER" id="PTHR46730:SF1">
    <property type="entry name" value="PLAT DOMAIN-CONTAINING PROTEIN"/>
    <property type="match status" value="1"/>
</dbReference>